<evidence type="ECO:0000313" key="2">
    <source>
        <dbReference type="WBParaSite" id="jg25807"/>
    </source>
</evidence>
<keyword evidence="1" id="KW-1185">Reference proteome</keyword>
<dbReference type="InterPro" id="IPR015943">
    <property type="entry name" value="WD40/YVTN_repeat-like_dom_sf"/>
</dbReference>
<reference evidence="2" key="1">
    <citation type="submission" date="2022-11" db="UniProtKB">
        <authorList>
            <consortium name="WormBaseParasite"/>
        </authorList>
    </citation>
    <scope>IDENTIFICATION</scope>
</reference>
<dbReference type="WBParaSite" id="jg25807">
    <property type="protein sequence ID" value="jg25807"/>
    <property type="gene ID" value="jg25807"/>
</dbReference>
<sequence length="109" mass="12047">MAMNGSVGMFDSHNFHHPLLFASKVHSSFVTSVEFLPQQASHAKEWSQKLSNSQENGLEPADSFIPGVCATSLASVISLSVKRLSELANEVLQKLRLLKIWSFTLTETE</sequence>
<dbReference type="Proteomes" id="UP000887574">
    <property type="component" value="Unplaced"/>
</dbReference>
<evidence type="ECO:0000313" key="1">
    <source>
        <dbReference type="Proteomes" id="UP000887574"/>
    </source>
</evidence>
<accession>A0A915E109</accession>
<organism evidence="1 2">
    <name type="scientific">Ditylenchus dipsaci</name>
    <dbReference type="NCBI Taxonomy" id="166011"/>
    <lineage>
        <taxon>Eukaryota</taxon>
        <taxon>Metazoa</taxon>
        <taxon>Ecdysozoa</taxon>
        <taxon>Nematoda</taxon>
        <taxon>Chromadorea</taxon>
        <taxon>Rhabditida</taxon>
        <taxon>Tylenchina</taxon>
        <taxon>Tylenchomorpha</taxon>
        <taxon>Sphaerularioidea</taxon>
        <taxon>Anguinidae</taxon>
        <taxon>Anguininae</taxon>
        <taxon>Ditylenchus</taxon>
    </lineage>
</organism>
<name>A0A915E109_9BILA</name>
<dbReference type="AlphaFoldDB" id="A0A915E109"/>
<proteinExistence type="predicted"/>
<protein>
    <submittedName>
        <fullName evidence="2">Uncharacterized protein</fullName>
    </submittedName>
</protein>
<dbReference type="Gene3D" id="2.130.10.10">
    <property type="entry name" value="YVTN repeat-like/Quinoprotein amine dehydrogenase"/>
    <property type="match status" value="1"/>
</dbReference>